<feature type="compositionally biased region" description="Basic and acidic residues" evidence="1">
    <location>
        <begin position="109"/>
        <end position="131"/>
    </location>
</feature>
<feature type="region of interest" description="Disordered" evidence="1">
    <location>
        <begin position="27"/>
        <end position="132"/>
    </location>
</feature>
<reference evidence="2" key="2">
    <citation type="journal article" date="2023" name="IMA Fungus">
        <title>Comparative genomic study of the Penicillium genus elucidates a diverse pangenome and 15 lateral gene transfer events.</title>
        <authorList>
            <person name="Petersen C."/>
            <person name="Sorensen T."/>
            <person name="Nielsen M.R."/>
            <person name="Sondergaard T.E."/>
            <person name="Sorensen J.L."/>
            <person name="Fitzpatrick D.A."/>
            <person name="Frisvad J.C."/>
            <person name="Nielsen K.L."/>
        </authorList>
    </citation>
    <scope>NUCLEOTIDE SEQUENCE</scope>
    <source>
        <strain evidence="2">IBT 30761</strain>
    </source>
</reference>
<dbReference type="RefSeq" id="XP_056475768.1">
    <property type="nucleotide sequence ID" value="XM_056619609.1"/>
</dbReference>
<sequence>MSRRFSTSAEERINAARGYKAALHNEHVSAEAKQHARDILHGLNEQDARRELSEENMRKPYHRHQRRSSGGKTPDSPQERINAARGYKAATHNPLVSEEGKQQAGDMLQRMDDEGARQEIYHQEERTKDPIRVAAGLKAAQRNPLVSEDGRHRAADQLYEL</sequence>
<dbReference type="OrthoDB" id="5419162at2759"/>
<evidence type="ECO:0000313" key="3">
    <source>
        <dbReference type="Proteomes" id="UP001149074"/>
    </source>
</evidence>
<dbReference type="PANTHER" id="PTHR36576:SF2">
    <property type="entry name" value="PROTEIN CON-6, PUTATIVE (AFU_ORTHOLOGUE AFUA_4G03615)-RELATED"/>
    <property type="match status" value="1"/>
</dbReference>
<organism evidence="2 3">
    <name type="scientific">Penicillium argentinense</name>
    <dbReference type="NCBI Taxonomy" id="1131581"/>
    <lineage>
        <taxon>Eukaryota</taxon>
        <taxon>Fungi</taxon>
        <taxon>Dikarya</taxon>
        <taxon>Ascomycota</taxon>
        <taxon>Pezizomycotina</taxon>
        <taxon>Eurotiomycetes</taxon>
        <taxon>Eurotiomycetidae</taxon>
        <taxon>Eurotiales</taxon>
        <taxon>Aspergillaceae</taxon>
        <taxon>Penicillium</taxon>
    </lineage>
</organism>
<evidence type="ECO:0008006" key="4">
    <source>
        <dbReference type="Google" id="ProtNLM"/>
    </source>
</evidence>
<dbReference type="Proteomes" id="UP001149074">
    <property type="component" value="Unassembled WGS sequence"/>
</dbReference>
<reference evidence="2" key="1">
    <citation type="submission" date="2022-11" db="EMBL/GenBank/DDBJ databases">
        <authorList>
            <person name="Petersen C."/>
        </authorList>
    </citation>
    <scope>NUCLEOTIDE SEQUENCE</scope>
    <source>
        <strain evidence="2">IBT 30761</strain>
    </source>
</reference>
<accession>A0A9W9FH41</accession>
<dbReference type="Pfam" id="PF10346">
    <property type="entry name" value="Con-6"/>
    <property type="match status" value="3"/>
</dbReference>
<dbReference type="PANTHER" id="PTHR36576">
    <property type="entry name" value="UPF0654 PROTEIN C11D3.01C-RELATED"/>
    <property type="match status" value="1"/>
</dbReference>
<dbReference type="GeneID" id="81358588"/>
<feature type="compositionally biased region" description="Basic and acidic residues" evidence="1">
    <location>
        <begin position="27"/>
        <end position="58"/>
    </location>
</feature>
<dbReference type="GO" id="GO:0005737">
    <property type="term" value="C:cytoplasm"/>
    <property type="evidence" value="ECO:0007669"/>
    <property type="project" value="TreeGrafter"/>
</dbReference>
<evidence type="ECO:0000256" key="1">
    <source>
        <dbReference type="SAM" id="MobiDB-lite"/>
    </source>
</evidence>
<keyword evidence="3" id="KW-1185">Reference proteome</keyword>
<name>A0A9W9FH41_9EURO</name>
<protein>
    <recommendedName>
        <fullName evidence="4">Conidiation protein Con-6</fullName>
    </recommendedName>
</protein>
<feature type="compositionally biased region" description="Basic residues" evidence="1">
    <location>
        <begin position="59"/>
        <end position="69"/>
    </location>
</feature>
<comment type="caution">
    <text evidence="2">The sequence shown here is derived from an EMBL/GenBank/DDBJ whole genome shotgun (WGS) entry which is preliminary data.</text>
</comment>
<dbReference type="EMBL" id="JAPQKI010000005">
    <property type="protein sequence ID" value="KAJ5100115.1"/>
    <property type="molecule type" value="Genomic_DNA"/>
</dbReference>
<evidence type="ECO:0000313" key="2">
    <source>
        <dbReference type="EMBL" id="KAJ5100115.1"/>
    </source>
</evidence>
<dbReference type="InterPro" id="IPR018824">
    <property type="entry name" value="Conidiation-specific_6"/>
</dbReference>
<gene>
    <name evidence="2" type="ORF">N7532_007116</name>
</gene>
<dbReference type="InterPro" id="IPR052670">
    <property type="entry name" value="UPF0654_domain"/>
</dbReference>
<proteinExistence type="predicted"/>
<dbReference type="AlphaFoldDB" id="A0A9W9FH41"/>